<reference evidence="1" key="1">
    <citation type="submission" date="2018-02" db="EMBL/GenBank/DDBJ databases">
        <title>Rhizophora mucronata_Transcriptome.</title>
        <authorList>
            <person name="Meera S.P."/>
            <person name="Sreeshan A."/>
            <person name="Augustine A."/>
        </authorList>
    </citation>
    <scope>NUCLEOTIDE SEQUENCE</scope>
    <source>
        <tissue evidence="1">Leaf</tissue>
    </source>
</reference>
<dbReference type="AlphaFoldDB" id="A0A2P2N0F8"/>
<dbReference type="EMBL" id="GGEC01055491">
    <property type="protein sequence ID" value="MBX35975.1"/>
    <property type="molecule type" value="Transcribed_RNA"/>
</dbReference>
<name>A0A2P2N0F8_RHIMU</name>
<proteinExistence type="predicted"/>
<evidence type="ECO:0000313" key="1">
    <source>
        <dbReference type="EMBL" id="MBX35975.1"/>
    </source>
</evidence>
<accession>A0A2P2N0F8</accession>
<protein>
    <submittedName>
        <fullName evidence="1">Uncharacterized protein</fullName>
    </submittedName>
</protein>
<organism evidence="1">
    <name type="scientific">Rhizophora mucronata</name>
    <name type="common">Asiatic mangrove</name>
    <dbReference type="NCBI Taxonomy" id="61149"/>
    <lineage>
        <taxon>Eukaryota</taxon>
        <taxon>Viridiplantae</taxon>
        <taxon>Streptophyta</taxon>
        <taxon>Embryophyta</taxon>
        <taxon>Tracheophyta</taxon>
        <taxon>Spermatophyta</taxon>
        <taxon>Magnoliopsida</taxon>
        <taxon>eudicotyledons</taxon>
        <taxon>Gunneridae</taxon>
        <taxon>Pentapetalae</taxon>
        <taxon>rosids</taxon>
        <taxon>fabids</taxon>
        <taxon>Malpighiales</taxon>
        <taxon>Rhizophoraceae</taxon>
        <taxon>Rhizophora</taxon>
    </lineage>
</organism>
<sequence length="17" mass="1951">MNYVDSSSCLRALHNIK</sequence>